<feature type="region of interest" description="Disordered" evidence="1">
    <location>
        <begin position="91"/>
        <end position="111"/>
    </location>
</feature>
<evidence type="ECO:0000256" key="1">
    <source>
        <dbReference type="SAM" id="MobiDB-lite"/>
    </source>
</evidence>
<gene>
    <name evidence="2" type="ORF">B1A74_07810</name>
</gene>
<evidence type="ECO:0000313" key="2">
    <source>
        <dbReference type="EMBL" id="OOC10077.1"/>
    </source>
</evidence>
<organism evidence="2 3">
    <name type="scientific">Thioalkalivibrio halophilus</name>
    <dbReference type="NCBI Taxonomy" id="252474"/>
    <lineage>
        <taxon>Bacteria</taxon>
        <taxon>Pseudomonadati</taxon>
        <taxon>Pseudomonadota</taxon>
        <taxon>Gammaproteobacteria</taxon>
        <taxon>Chromatiales</taxon>
        <taxon>Ectothiorhodospiraceae</taxon>
        <taxon>Thioalkalivibrio</taxon>
    </lineage>
</organism>
<proteinExistence type="predicted"/>
<dbReference type="STRING" id="252474.B1A74_07810"/>
<sequence length="111" mass="12049">MMPTGMFSNRIDTLARDQMGLNDPQFTIYAAAVRQLDEWREDEGDSPSVVTVELPPGFMRVSLAPTTATDVSGRATDWDVTKARHGIVYVELDAPEPSPQGPQASSDSLPA</sequence>
<reference evidence="2 3" key="1">
    <citation type="submission" date="2017-02" db="EMBL/GenBank/DDBJ databases">
        <title>Genomic diversity within the haloalkaliphilic genus Thioalkalivibrio.</title>
        <authorList>
            <person name="Ahn A.-C."/>
            <person name="Meier-Kolthoff J."/>
            <person name="Overmars L."/>
            <person name="Richter M."/>
            <person name="Woyke T."/>
            <person name="Sorokin D.Y."/>
            <person name="Muyzer G."/>
        </authorList>
    </citation>
    <scope>NUCLEOTIDE SEQUENCE [LARGE SCALE GENOMIC DNA]</scope>
    <source>
        <strain evidence="2 3">HL17</strain>
    </source>
</reference>
<protein>
    <submittedName>
        <fullName evidence="2">Uncharacterized protein</fullName>
    </submittedName>
</protein>
<dbReference type="OrthoDB" id="9872726at2"/>
<name>A0A1V2ZY82_9GAMM</name>
<dbReference type="EMBL" id="MUZR01000024">
    <property type="protein sequence ID" value="OOC10077.1"/>
    <property type="molecule type" value="Genomic_DNA"/>
</dbReference>
<comment type="caution">
    <text evidence="2">The sequence shown here is derived from an EMBL/GenBank/DDBJ whole genome shotgun (WGS) entry which is preliminary data.</text>
</comment>
<accession>A0A1V2ZY82</accession>
<feature type="compositionally biased region" description="Polar residues" evidence="1">
    <location>
        <begin position="101"/>
        <end position="111"/>
    </location>
</feature>
<dbReference type="Proteomes" id="UP000189177">
    <property type="component" value="Unassembled WGS sequence"/>
</dbReference>
<dbReference type="RefSeq" id="WP_077244283.1">
    <property type="nucleotide sequence ID" value="NZ_MUZR01000024.1"/>
</dbReference>
<keyword evidence="3" id="KW-1185">Reference proteome</keyword>
<evidence type="ECO:0000313" key="3">
    <source>
        <dbReference type="Proteomes" id="UP000189177"/>
    </source>
</evidence>
<dbReference type="AlphaFoldDB" id="A0A1V2ZY82"/>